<dbReference type="eggNOG" id="COG1051">
    <property type="taxonomic scope" value="Bacteria"/>
</dbReference>
<proteinExistence type="predicted"/>
<reference evidence="4 5" key="1">
    <citation type="submission" date="2014-03" db="EMBL/GenBank/DDBJ databases">
        <title>Whole genome sequence of Novosphingobium resinovorum KF1.</title>
        <authorList>
            <person name="Gan H.M."/>
            <person name="Gan H.Y."/>
            <person name="Chew T.H."/>
            <person name="Savka M.A."/>
        </authorList>
    </citation>
    <scope>NUCLEOTIDE SEQUENCE [LARGE SCALE GENOMIC DNA]</scope>
    <source>
        <strain evidence="4 5">KF1</strain>
    </source>
</reference>
<dbReference type="InterPro" id="IPR020084">
    <property type="entry name" value="NUDIX_hydrolase_CS"/>
</dbReference>
<evidence type="ECO:0000313" key="4">
    <source>
        <dbReference type="EMBL" id="EZP80726.1"/>
    </source>
</evidence>
<comment type="caution">
    <text evidence="4">The sequence shown here is derived from an EMBL/GenBank/DDBJ whole genome shotgun (WGS) entry which is preliminary data.</text>
</comment>
<dbReference type="AlphaFoldDB" id="A0A031JSF7"/>
<organism evidence="4 5">
    <name type="scientific">Novosphingobium resinovorum</name>
    <dbReference type="NCBI Taxonomy" id="158500"/>
    <lineage>
        <taxon>Bacteria</taxon>
        <taxon>Pseudomonadati</taxon>
        <taxon>Pseudomonadota</taxon>
        <taxon>Alphaproteobacteria</taxon>
        <taxon>Sphingomonadales</taxon>
        <taxon>Sphingomonadaceae</taxon>
        <taxon>Novosphingobium</taxon>
    </lineage>
</organism>
<name>A0A031JSF7_9SPHN</name>
<evidence type="ECO:0000313" key="5">
    <source>
        <dbReference type="Proteomes" id="UP000024329"/>
    </source>
</evidence>
<dbReference type="PANTHER" id="PTHR43046:SF16">
    <property type="entry name" value="ADP-RIBOSE PYROPHOSPHATASE YJHB-RELATED"/>
    <property type="match status" value="1"/>
</dbReference>
<dbReference type="InterPro" id="IPR015797">
    <property type="entry name" value="NUDIX_hydrolase-like_dom_sf"/>
</dbReference>
<dbReference type="PATRIC" id="fig|158500.4.peg.3208"/>
<keyword evidence="2" id="KW-0378">Hydrolase</keyword>
<evidence type="ECO:0000256" key="1">
    <source>
        <dbReference type="ARBA" id="ARBA00001946"/>
    </source>
</evidence>
<dbReference type="Gene3D" id="3.90.79.10">
    <property type="entry name" value="Nucleoside Triphosphate Pyrophosphohydrolase"/>
    <property type="match status" value="1"/>
</dbReference>
<dbReference type="InterPro" id="IPR000086">
    <property type="entry name" value="NUDIX_hydrolase_dom"/>
</dbReference>
<protein>
    <recommendedName>
        <fullName evidence="3">Nudix hydrolase domain-containing protein</fullName>
    </recommendedName>
</protein>
<dbReference type="GO" id="GO:0016787">
    <property type="term" value="F:hydrolase activity"/>
    <property type="evidence" value="ECO:0007669"/>
    <property type="project" value="UniProtKB-KW"/>
</dbReference>
<sequence length="156" mass="17266">MLLLIRLPAPLHRALYRAAHAIRVKVWRLWRPRLDGVRILALDADERILLVRHSYGSDKWMPPGGGLKSGEDPVAAAVRETLEETGCALVGARLLTVSTEELHGSRNVVRVVRGAACGEPRADGREIVEACFFALDDLPQHMPRGLAEEIRHWAAA</sequence>
<dbReference type="Proteomes" id="UP000024329">
    <property type="component" value="Unassembled WGS sequence"/>
</dbReference>
<dbReference type="PANTHER" id="PTHR43046">
    <property type="entry name" value="GDP-MANNOSE MANNOSYL HYDROLASE"/>
    <property type="match status" value="1"/>
</dbReference>
<gene>
    <name evidence="4" type="ORF">BV97_03144</name>
</gene>
<dbReference type="PROSITE" id="PS00893">
    <property type="entry name" value="NUDIX_BOX"/>
    <property type="match status" value="1"/>
</dbReference>
<dbReference type="RefSeq" id="WP_051586923.1">
    <property type="nucleotide sequence ID" value="NZ_JFYZ01000015.1"/>
</dbReference>
<evidence type="ECO:0000259" key="3">
    <source>
        <dbReference type="PROSITE" id="PS51462"/>
    </source>
</evidence>
<dbReference type="PROSITE" id="PS51462">
    <property type="entry name" value="NUDIX"/>
    <property type="match status" value="1"/>
</dbReference>
<accession>A0A031JSF7</accession>
<comment type="cofactor">
    <cofactor evidence="1">
        <name>Mg(2+)</name>
        <dbReference type="ChEBI" id="CHEBI:18420"/>
    </cofactor>
</comment>
<feature type="domain" description="Nudix hydrolase" evidence="3">
    <location>
        <begin position="32"/>
        <end position="156"/>
    </location>
</feature>
<dbReference type="STRING" id="158500.BES08_11705"/>
<dbReference type="EMBL" id="JFYZ01000015">
    <property type="protein sequence ID" value="EZP80726.1"/>
    <property type="molecule type" value="Genomic_DNA"/>
</dbReference>
<evidence type="ECO:0000256" key="2">
    <source>
        <dbReference type="ARBA" id="ARBA00022801"/>
    </source>
</evidence>
<dbReference type="SUPFAM" id="SSF55811">
    <property type="entry name" value="Nudix"/>
    <property type="match status" value="1"/>
</dbReference>
<dbReference type="Pfam" id="PF00293">
    <property type="entry name" value="NUDIX"/>
    <property type="match status" value="1"/>
</dbReference>